<accession>A0ABN9Z4W0</accession>
<sequence>MDVVLPFASCPWTCPPETPCGVLSRPLPRAKANRAFSRVSAVASAERLLWPRPGTCPIALSPHLPPGEGVPAVLCLCRVRAVGEGGGQGSFPPCVAAPRSPAADDELPLTGLDHELPLNCRGAPSGA</sequence>
<evidence type="ECO:0000313" key="2">
    <source>
        <dbReference type="Proteomes" id="UP001314169"/>
    </source>
</evidence>
<proteinExistence type="predicted"/>
<protein>
    <submittedName>
        <fullName evidence="1">Uncharacterized protein</fullName>
    </submittedName>
</protein>
<dbReference type="EMBL" id="OY882858">
    <property type="protein sequence ID" value="CAK6431801.1"/>
    <property type="molecule type" value="Genomic_DNA"/>
</dbReference>
<evidence type="ECO:0000313" key="1">
    <source>
        <dbReference type="EMBL" id="CAK6431801.1"/>
    </source>
</evidence>
<organism evidence="1 2">
    <name type="scientific">Pipistrellus nathusii</name>
    <name type="common">Nathusius' pipistrelle</name>
    <dbReference type="NCBI Taxonomy" id="59473"/>
    <lineage>
        <taxon>Eukaryota</taxon>
        <taxon>Metazoa</taxon>
        <taxon>Chordata</taxon>
        <taxon>Craniata</taxon>
        <taxon>Vertebrata</taxon>
        <taxon>Euteleostomi</taxon>
        <taxon>Mammalia</taxon>
        <taxon>Eutheria</taxon>
        <taxon>Laurasiatheria</taxon>
        <taxon>Chiroptera</taxon>
        <taxon>Yangochiroptera</taxon>
        <taxon>Vespertilionidae</taxon>
        <taxon>Pipistrellus</taxon>
    </lineage>
</organism>
<reference evidence="1" key="1">
    <citation type="submission" date="2023-12" db="EMBL/GenBank/DDBJ databases">
        <authorList>
            <person name="Brown T."/>
        </authorList>
    </citation>
    <scope>NUCLEOTIDE SEQUENCE</scope>
</reference>
<gene>
    <name evidence="1" type="ORF">MPIPNATIZW_LOCUS107</name>
</gene>
<keyword evidence="2" id="KW-1185">Reference proteome</keyword>
<dbReference type="Proteomes" id="UP001314169">
    <property type="component" value="Chromosome 1"/>
</dbReference>
<name>A0ABN9Z4W0_PIPNA</name>